<organism evidence="1 2">
    <name type="scientific">Dorcoceras hygrometricum</name>
    <dbReference type="NCBI Taxonomy" id="472368"/>
    <lineage>
        <taxon>Eukaryota</taxon>
        <taxon>Viridiplantae</taxon>
        <taxon>Streptophyta</taxon>
        <taxon>Embryophyta</taxon>
        <taxon>Tracheophyta</taxon>
        <taxon>Spermatophyta</taxon>
        <taxon>Magnoliopsida</taxon>
        <taxon>eudicotyledons</taxon>
        <taxon>Gunneridae</taxon>
        <taxon>Pentapetalae</taxon>
        <taxon>asterids</taxon>
        <taxon>lamiids</taxon>
        <taxon>Lamiales</taxon>
        <taxon>Gesneriaceae</taxon>
        <taxon>Didymocarpoideae</taxon>
        <taxon>Trichosporeae</taxon>
        <taxon>Loxocarpinae</taxon>
        <taxon>Dorcoceras</taxon>
    </lineage>
</organism>
<evidence type="ECO:0000313" key="2">
    <source>
        <dbReference type="Proteomes" id="UP000250235"/>
    </source>
</evidence>
<sequence length="139" mass="15404">MSSVRRVPRRASGRWKVKSASLCLISATTSHWSEDVGSVSGEAPPMLKSGSAREREESKYVLSAKVCKNECVRDEETLRVGVLGRYPRAEHEYSGWFSTPSCIVPGQYPELRDECPLAVLDLSDVDRVRGALLGPRVPR</sequence>
<dbReference type="AlphaFoldDB" id="A0A2Z7B529"/>
<protein>
    <submittedName>
        <fullName evidence="1">Uncharacterized protein</fullName>
    </submittedName>
</protein>
<name>A0A2Z7B529_9LAMI</name>
<keyword evidence="2" id="KW-1185">Reference proteome</keyword>
<dbReference type="Proteomes" id="UP000250235">
    <property type="component" value="Unassembled WGS sequence"/>
</dbReference>
<accession>A0A2Z7B529</accession>
<reference evidence="1 2" key="1">
    <citation type="journal article" date="2015" name="Proc. Natl. Acad. Sci. U.S.A.">
        <title>The resurrection genome of Boea hygrometrica: A blueprint for survival of dehydration.</title>
        <authorList>
            <person name="Xiao L."/>
            <person name="Yang G."/>
            <person name="Zhang L."/>
            <person name="Yang X."/>
            <person name="Zhao S."/>
            <person name="Ji Z."/>
            <person name="Zhou Q."/>
            <person name="Hu M."/>
            <person name="Wang Y."/>
            <person name="Chen M."/>
            <person name="Xu Y."/>
            <person name="Jin H."/>
            <person name="Xiao X."/>
            <person name="Hu G."/>
            <person name="Bao F."/>
            <person name="Hu Y."/>
            <person name="Wan P."/>
            <person name="Li L."/>
            <person name="Deng X."/>
            <person name="Kuang T."/>
            <person name="Xiang C."/>
            <person name="Zhu J.K."/>
            <person name="Oliver M.J."/>
            <person name="He Y."/>
        </authorList>
    </citation>
    <scope>NUCLEOTIDE SEQUENCE [LARGE SCALE GENOMIC DNA]</scope>
    <source>
        <strain evidence="2">cv. XS01</strain>
    </source>
</reference>
<proteinExistence type="predicted"/>
<gene>
    <name evidence="1" type="ORF">F511_03746</name>
</gene>
<dbReference type="EMBL" id="KV009368">
    <property type="protein sequence ID" value="KZV29461.1"/>
    <property type="molecule type" value="Genomic_DNA"/>
</dbReference>
<evidence type="ECO:0000313" key="1">
    <source>
        <dbReference type="EMBL" id="KZV29461.1"/>
    </source>
</evidence>